<dbReference type="InterPro" id="IPR025205">
    <property type="entry name" value="PilX/PilW_C"/>
</dbReference>
<evidence type="ECO:0000259" key="3">
    <source>
        <dbReference type="Pfam" id="PF14341"/>
    </source>
</evidence>
<name>A0A3N4VEM9_9GAMM</name>
<comment type="caution">
    <text evidence="4">The sequence shown here is derived from an EMBL/GenBank/DDBJ whole genome shotgun (WGS) entry which is preliminary data.</text>
</comment>
<accession>A0A3N4VEM9</accession>
<keyword evidence="1" id="KW-0472">Membrane</keyword>
<dbReference type="AlphaFoldDB" id="A0A3N4VEM9"/>
<sequence>MSHMPTLDRDQRGAALVVALILLLIMTVLGLVVLRTTQLEERMSANLYARSLAFQAAEAALREAESLLAGAPPAFDDACTNGFCSTPVAADNKPERWLDPGFNAWRPATASLQGIQGRPEFFIEYMGKHPAWPGCDQAVPIEPTCLRPRYRITARSGDGPASVLLQSNYMTP</sequence>
<dbReference type="InterPro" id="IPR025746">
    <property type="entry name" value="PilX_N_dom"/>
</dbReference>
<gene>
    <name evidence="4" type="ORF">EDC50_0276</name>
</gene>
<keyword evidence="5" id="KW-1185">Reference proteome</keyword>
<dbReference type="EMBL" id="RKQN01000001">
    <property type="protein sequence ID" value="RPE81108.1"/>
    <property type="molecule type" value="Genomic_DNA"/>
</dbReference>
<keyword evidence="1" id="KW-1133">Transmembrane helix</keyword>
<keyword evidence="1" id="KW-0812">Transmembrane</keyword>
<evidence type="ECO:0000259" key="2">
    <source>
        <dbReference type="Pfam" id="PF13681"/>
    </source>
</evidence>
<reference evidence="4 5" key="1">
    <citation type="submission" date="2018-11" db="EMBL/GenBank/DDBJ databases">
        <title>Genomic Encyclopedia of Type Strains, Phase IV (KMG-IV): sequencing the most valuable type-strain genomes for metagenomic binning, comparative biology and taxonomic classification.</title>
        <authorList>
            <person name="Goeker M."/>
        </authorList>
    </citation>
    <scope>NUCLEOTIDE SEQUENCE [LARGE SCALE GENOMIC DNA]</scope>
    <source>
        <strain evidence="4 5">DSM 25623</strain>
    </source>
</reference>
<dbReference type="Pfam" id="PF14341">
    <property type="entry name" value="PilX_N"/>
    <property type="match status" value="1"/>
</dbReference>
<feature type="domain" description="Type 4 fimbrial biogenesis protein PilX N-terminal" evidence="3">
    <location>
        <begin position="12"/>
        <end position="62"/>
    </location>
</feature>
<dbReference type="Pfam" id="PF13681">
    <property type="entry name" value="PilX"/>
    <property type="match status" value="1"/>
</dbReference>
<protein>
    <submittedName>
        <fullName evidence="4">Type IV pilus assembly protein PilX</fullName>
    </submittedName>
</protein>
<proteinExistence type="predicted"/>
<organism evidence="4 5">
    <name type="scientific">Vulcaniibacterium tengchongense</name>
    <dbReference type="NCBI Taxonomy" id="1273429"/>
    <lineage>
        <taxon>Bacteria</taxon>
        <taxon>Pseudomonadati</taxon>
        <taxon>Pseudomonadota</taxon>
        <taxon>Gammaproteobacteria</taxon>
        <taxon>Lysobacterales</taxon>
        <taxon>Lysobacteraceae</taxon>
        <taxon>Vulcaniibacterium</taxon>
    </lineage>
</organism>
<evidence type="ECO:0000313" key="4">
    <source>
        <dbReference type="EMBL" id="RPE81108.1"/>
    </source>
</evidence>
<feature type="transmembrane region" description="Helical" evidence="1">
    <location>
        <begin position="12"/>
        <end position="34"/>
    </location>
</feature>
<dbReference type="Proteomes" id="UP000269708">
    <property type="component" value="Unassembled WGS sequence"/>
</dbReference>
<feature type="domain" description="PilX/PilW C-terminal" evidence="2">
    <location>
        <begin position="91"/>
        <end position="170"/>
    </location>
</feature>
<evidence type="ECO:0000313" key="5">
    <source>
        <dbReference type="Proteomes" id="UP000269708"/>
    </source>
</evidence>
<evidence type="ECO:0000256" key="1">
    <source>
        <dbReference type="SAM" id="Phobius"/>
    </source>
</evidence>